<keyword evidence="6 7" id="KW-0472">Membrane</keyword>
<dbReference type="PRINTS" id="PR01035">
    <property type="entry name" value="TCRTETA"/>
</dbReference>
<feature type="transmembrane region" description="Helical" evidence="7">
    <location>
        <begin position="39"/>
        <end position="61"/>
    </location>
</feature>
<proteinExistence type="predicted"/>
<keyword evidence="5 7" id="KW-1133">Transmembrane helix</keyword>
<dbReference type="EMBL" id="CP021059">
    <property type="protein sequence ID" value="ARQ07478.1"/>
    <property type="molecule type" value="Genomic_DNA"/>
</dbReference>
<keyword evidence="3" id="KW-1003">Cell membrane</keyword>
<evidence type="ECO:0000259" key="8">
    <source>
        <dbReference type="PROSITE" id="PS50850"/>
    </source>
</evidence>
<feature type="transmembrane region" description="Helical" evidence="7">
    <location>
        <begin position="7"/>
        <end position="27"/>
    </location>
</feature>
<feature type="transmembrane region" description="Helical" evidence="7">
    <location>
        <begin position="361"/>
        <end position="381"/>
    </location>
</feature>
<dbReference type="STRING" id="1855823.MCCS_18490"/>
<dbReference type="PANTHER" id="PTHR23517">
    <property type="entry name" value="RESISTANCE PROTEIN MDTM, PUTATIVE-RELATED-RELATED"/>
    <property type="match status" value="1"/>
</dbReference>
<dbReference type="OrthoDB" id="3268460at2"/>
<comment type="subcellular location">
    <subcellularLocation>
        <location evidence="1">Cell membrane</location>
        <topology evidence="1">Multi-pass membrane protein</topology>
    </subcellularLocation>
</comment>
<evidence type="ECO:0000256" key="1">
    <source>
        <dbReference type="ARBA" id="ARBA00004651"/>
    </source>
</evidence>
<evidence type="ECO:0000313" key="10">
    <source>
        <dbReference type="Proteomes" id="UP000194154"/>
    </source>
</evidence>
<dbReference type="GeneID" id="35295944"/>
<accession>A0A1W7ACZ6</accession>
<feature type="transmembrane region" description="Helical" evidence="7">
    <location>
        <begin position="275"/>
        <end position="292"/>
    </location>
</feature>
<dbReference type="RefSeq" id="WP_086043032.1">
    <property type="nucleotide sequence ID" value="NZ_CBCRZA010000004.1"/>
</dbReference>
<evidence type="ECO:0000256" key="5">
    <source>
        <dbReference type="ARBA" id="ARBA00022989"/>
    </source>
</evidence>
<dbReference type="KEGG" id="mcak:MCCS_18490"/>
<dbReference type="CDD" id="cd17329">
    <property type="entry name" value="MFS_MdtH_MDR_like"/>
    <property type="match status" value="1"/>
</dbReference>
<dbReference type="GO" id="GO:0005886">
    <property type="term" value="C:plasma membrane"/>
    <property type="evidence" value="ECO:0007669"/>
    <property type="project" value="UniProtKB-SubCell"/>
</dbReference>
<evidence type="ECO:0000256" key="2">
    <source>
        <dbReference type="ARBA" id="ARBA00022448"/>
    </source>
</evidence>
<evidence type="ECO:0000256" key="4">
    <source>
        <dbReference type="ARBA" id="ARBA00022692"/>
    </source>
</evidence>
<name>A0A1W7ACZ6_9STAP</name>
<evidence type="ECO:0000256" key="3">
    <source>
        <dbReference type="ARBA" id="ARBA00022475"/>
    </source>
</evidence>
<evidence type="ECO:0000256" key="6">
    <source>
        <dbReference type="ARBA" id="ARBA00023136"/>
    </source>
</evidence>
<feature type="transmembrane region" description="Helical" evidence="7">
    <location>
        <begin position="206"/>
        <end position="224"/>
    </location>
</feature>
<dbReference type="PANTHER" id="PTHR23517:SF10">
    <property type="entry name" value="MAJOR FACILITATOR SUPERFAMILY (MFS) PROFILE DOMAIN-CONTAINING PROTEIN"/>
    <property type="match status" value="1"/>
</dbReference>
<dbReference type="Pfam" id="PF07690">
    <property type="entry name" value="MFS_1"/>
    <property type="match status" value="1"/>
</dbReference>
<dbReference type="InterPro" id="IPR036259">
    <property type="entry name" value="MFS_trans_sf"/>
</dbReference>
<dbReference type="Gene3D" id="1.20.1250.20">
    <property type="entry name" value="MFS general substrate transporter like domains"/>
    <property type="match status" value="2"/>
</dbReference>
<dbReference type="Proteomes" id="UP000194154">
    <property type="component" value="Chromosome"/>
</dbReference>
<dbReference type="AlphaFoldDB" id="A0A1W7ACZ6"/>
<keyword evidence="2" id="KW-0813">Transport</keyword>
<dbReference type="InterPro" id="IPR020846">
    <property type="entry name" value="MFS_dom"/>
</dbReference>
<feature type="transmembrane region" description="Helical" evidence="7">
    <location>
        <begin position="131"/>
        <end position="153"/>
    </location>
</feature>
<feature type="transmembrane region" description="Helical" evidence="7">
    <location>
        <begin position="244"/>
        <end position="263"/>
    </location>
</feature>
<dbReference type="InterPro" id="IPR050171">
    <property type="entry name" value="MFS_Transporters"/>
</dbReference>
<dbReference type="SUPFAM" id="SSF103473">
    <property type="entry name" value="MFS general substrate transporter"/>
    <property type="match status" value="1"/>
</dbReference>
<feature type="transmembrane region" description="Helical" evidence="7">
    <location>
        <begin position="335"/>
        <end position="355"/>
    </location>
</feature>
<protein>
    <submittedName>
        <fullName evidence="9">Multidrug resistance protein MdtH</fullName>
    </submittedName>
</protein>
<feature type="transmembrane region" description="Helical" evidence="7">
    <location>
        <begin position="73"/>
        <end position="91"/>
    </location>
</feature>
<dbReference type="PROSITE" id="PS50850">
    <property type="entry name" value="MFS"/>
    <property type="match status" value="1"/>
</dbReference>
<evidence type="ECO:0000256" key="7">
    <source>
        <dbReference type="SAM" id="Phobius"/>
    </source>
</evidence>
<gene>
    <name evidence="9" type="ORF">MCCS_18490</name>
</gene>
<feature type="domain" description="Major facilitator superfamily (MFS) profile" evidence="8">
    <location>
        <begin position="6"/>
        <end position="384"/>
    </location>
</feature>
<feature type="transmembrane region" description="Helical" evidence="7">
    <location>
        <begin position="97"/>
        <end position="119"/>
    </location>
</feature>
<feature type="transmembrane region" description="Helical" evidence="7">
    <location>
        <begin position="159"/>
        <end position="179"/>
    </location>
</feature>
<keyword evidence="4 7" id="KW-0812">Transmembrane</keyword>
<dbReference type="InterPro" id="IPR011701">
    <property type="entry name" value="MFS"/>
</dbReference>
<reference evidence="9 10" key="1">
    <citation type="journal article" date="2017" name="Int. J. Syst. Evol. Microbiol.">
        <title>Macrococcus canis sp. nov., a skin bacterium associated with infections in dogs.</title>
        <authorList>
            <person name="Gobeli Brawand S."/>
            <person name="Cotting K."/>
            <person name="Gomez-Sanz E."/>
            <person name="Collaud A."/>
            <person name="Thomann A."/>
            <person name="Brodard I."/>
            <person name="Rodriguez-Campos S."/>
            <person name="Strauss C."/>
            <person name="Perreten V."/>
        </authorList>
    </citation>
    <scope>NUCLEOTIDE SEQUENCE [LARGE SCALE GENOMIC DNA]</scope>
    <source>
        <strain evidence="9 10">KM45013</strain>
    </source>
</reference>
<evidence type="ECO:0000313" key="9">
    <source>
        <dbReference type="EMBL" id="ARQ07478.1"/>
    </source>
</evidence>
<sequence length="389" mass="42529">MKMPKIVWLLVIGMAVNVTGASLIWPLNTIYLHNELGKSLSLAGFVLMLNSGASVLGNLLGGTLFDKIGGYRSILIGIIISAFSLIGIIFLHGWPWYAVWLVILGFGSGIVFPSIYAMAGSAWPEGGRKTFNAIYLSQNIGVALGAALGGFIADFSFTYIFVLNFLMYAVFFFIAFFGYRSAKPIVSGSNVMRDVGNIKDRTKFNALLMVCTAYCLCWIGYVQWQSTISSYTQDLGIPLKAYSSLWAINGVLIIAGQPLIAPIINRLSTRIKTQIAIGFVIFIVSYIVTSFADTFLMFALGMIILTIGEMFVWPAVPTIANMLAPKGRTGVYQGIVNSTATLGRAIGPLLGGFLVDAYNMNVMFTAMIVFIGIGFFFLFIFDRKINLYE</sequence>
<feature type="transmembrane region" description="Helical" evidence="7">
    <location>
        <begin position="298"/>
        <end position="323"/>
    </location>
</feature>
<dbReference type="InterPro" id="IPR001958">
    <property type="entry name" value="Tet-R_TetA/multi-R_MdtG-like"/>
</dbReference>
<keyword evidence="10" id="KW-1185">Reference proteome</keyword>
<dbReference type="GO" id="GO:0022857">
    <property type="term" value="F:transmembrane transporter activity"/>
    <property type="evidence" value="ECO:0007669"/>
    <property type="project" value="InterPro"/>
</dbReference>
<organism evidence="9 10">
    <name type="scientific">Macrococcoides canis</name>
    <dbReference type="NCBI Taxonomy" id="1855823"/>
    <lineage>
        <taxon>Bacteria</taxon>
        <taxon>Bacillati</taxon>
        <taxon>Bacillota</taxon>
        <taxon>Bacilli</taxon>
        <taxon>Bacillales</taxon>
        <taxon>Staphylococcaceae</taxon>
        <taxon>Macrococcoides</taxon>
    </lineage>
</organism>